<name>A0A939FDU3_9ACTN</name>
<dbReference type="RefSeq" id="WP_206967882.1">
    <property type="nucleotide sequence ID" value="NZ_BAAAJJ010000013.1"/>
</dbReference>
<comment type="caution">
    <text evidence="3">The sequence shown here is derived from an EMBL/GenBank/DDBJ whole genome shotgun (WGS) entry which is preliminary data.</text>
</comment>
<feature type="compositionally biased region" description="Acidic residues" evidence="1">
    <location>
        <begin position="20"/>
        <end position="39"/>
    </location>
</feature>
<accession>A0A939FDU3</accession>
<feature type="transmembrane region" description="Helical" evidence="2">
    <location>
        <begin position="152"/>
        <end position="172"/>
    </location>
</feature>
<proteinExistence type="predicted"/>
<organism evidence="3 4">
    <name type="scientific">Streptomyces beijiangensis</name>
    <dbReference type="NCBI Taxonomy" id="163361"/>
    <lineage>
        <taxon>Bacteria</taxon>
        <taxon>Bacillati</taxon>
        <taxon>Actinomycetota</taxon>
        <taxon>Actinomycetes</taxon>
        <taxon>Kitasatosporales</taxon>
        <taxon>Streptomycetaceae</taxon>
        <taxon>Streptomyces</taxon>
    </lineage>
</organism>
<keyword evidence="2" id="KW-0812">Transmembrane</keyword>
<keyword evidence="2" id="KW-1133">Transmembrane helix</keyword>
<reference evidence="3" key="1">
    <citation type="submission" date="2021-03" db="EMBL/GenBank/DDBJ databases">
        <title>Streptomyces poriferae sp. nov., a novel marine sponge-derived Actinobacteria species with anti-MRSA activity.</title>
        <authorList>
            <person name="Sandoval-Powers M."/>
            <person name="Kralova S."/>
            <person name="Nguyen G.-S."/>
            <person name="Fawwal D."/>
            <person name="Degnes K."/>
            <person name="Klinkenberg G."/>
            <person name="Sletta H."/>
            <person name="Wentzel A."/>
            <person name="Liles M.R."/>
        </authorList>
    </citation>
    <scope>NUCLEOTIDE SEQUENCE</scope>
    <source>
        <strain evidence="3">DSM 41794</strain>
    </source>
</reference>
<dbReference type="EMBL" id="JAFLRJ010000383">
    <property type="protein sequence ID" value="MBO0516279.1"/>
    <property type="molecule type" value="Genomic_DNA"/>
</dbReference>
<dbReference type="Proteomes" id="UP000664167">
    <property type="component" value="Unassembled WGS sequence"/>
</dbReference>
<evidence type="ECO:0000313" key="3">
    <source>
        <dbReference type="EMBL" id="MBO0516279.1"/>
    </source>
</evidence>
<evidence type="ECO:0000313" key="4">
    <source>
        <dbReference type="Proteomes" id="UP000664167"/>
    </source>
</evidence>
<feature type="transmembrane region" description="Helical" evidence="2">
    <location>
        <begin position="115"/>
        <end position="140"/>
    </location>
</feature>
<dbReference type="AlphaFoldDB" id="A0A939FDU3"/>
<feature type="compositionally biased region" description="Low complexity" evidence="1">
    <location>
        <begin position="1"/>
        <end position="19"/>
    </location>
</feature>
<sequence length="184" mass="18374">MNATTKTETTDTAAKAQAAEAEEAAAEATADDDEEDDEELDALLDAEEAAASTGVKSGAAAVVAAALGFISLSGSWLGTVTGAWETLSGQVKMSSSSPVATQIKEGYTDGWHATALIGGLFALLALIVAGAVLAAPAFGAPRKAQAAWIKSVSWAGLVLGVIGLLLAIAKYTDIILGTPGLPSA</sequence>
<evidence type="ECO:0000256" key="2">
    <source>
        <dbReference type="SAM" id="Phobius"/>
    </source>
</evidence>
<feature type="transmembrane region" description="Helical" evidence="2">
    <location>
        <begin position="59"/>
        <end position="78"/>
    </location>
</feature>
<feature type="region of interest" description="Disordered" evidence="1">
    <location>
        <begin position="1"/>
        <end position="39"/>
    </location>
</feature>
<keyword evidence="4" id="KW-1185">Reference proteome</keyword>
<keyword evidence="2" id="KW-0472">Membrane</keyword>
<evidence type="ECO:0000256" key="1">
    <source>
        <dbReference type="SAM" id="MobiDB-lite"/>
    </source>
</evidence>
<gene>
    <name evidence="3" type="ORF">J0695_31580</name>
</gene>
<protein>
    <submittedName>
        <fullName evidence="3">Uncharacterized protein</fullName>
    </submittedName>
</protein>